<name>A0A822XX14_NELNU</name>
<dbReference type="AlphaFoldDB" id="A0A822XX14"/>
<evidence type="ECO:0000313" key="2">
    <source>
        <dbReference type="Proteomes" id="UP000607653"/>
    </source>
</evidence>
<proteinExistence type="predicted"/>
<gene>
    <name evidence="1" type="ORF">HUJ06_026324</name>
</gene>
<dbReference type="Proteomes" id="UP000607653">
    <property type="component" value="Unassembled WGS sequence"/>
</dbReference>
<accession>A0A822XX14</accession>
<keyword evidence="2" id="KW-1185">Reference proteome</keyword>
<protein>
    <submittedName>
        <fullName evidence="1">Uncharacterized protein</fullName>
    </submittedName>
</protein>
<sequence>MDYCCVGLITIFILHPYSVPLRVLTPRHSKVSRLSFHSYHMVCQSLGNCPIATIFYLQDLFVLLQGLLNYINKILAYSDLSSLCG</sequence>
<reference evidence="1 2" key="1">
    <citation type="journal article" date="2020" name="Mol. Biol. Evol.">
        <title>Distinct Expression and Methylation Patterns for Genes with Different Fates following a Single Whole-Genome Duplication in Flowering Plants.</title>
        <authorList>
            <person name="Shi T."/>
            <person name="Rahmani R.S."/>
            <person name="Gugger P.F."/>
            <person name="Wang M."/>
            <person name="Li H."/>
            <person name="Zhang Y."/>
            <person name="Li Z."/>
            <person name="Wang Q."/>
            <person name="Van de Peer Y."/>
            <person name="Marchal K."/>
            <person name="Chen J."/>
        </authorList>
    </citation>
    <scope>NUCLEOTIDE SEQUENCE [LARGE SCALE GENOMIC DNA]</scope>
    <source>
        <tissue evidence="1">Leaf</tissue>
    </source>
</reference>
<evidence type="ECO:0000313" key="1">
    <source>
        <dbReference type="EMBL" id="DAD24860.1"/>
    </source>
</evidence>
<comment type="caution">
    <text evidence="1">The sequence shown here is derived from an EMBL/GenBank/DDBJ whole genome shotgun (WGS) entry which is preliminary data.</text>
</comment>
<organism evidence="1 2">
    <name type="scientific">Nelumbo nucifera</name>
    <name type="common">Sacred lotus</name>
    <dbReference type="NCBI Taxonomy" id="4432"/>
    <lineage>
        <taxon>Eukaryota</taxon>
        <taxon>Viridiplantae</taxon>
        <taxon>Streptophyta</taxon>
        <taxon>Embryophyta</taxon>
        <taxon>Tracheophyta</taxon>
        <taxon>Spermatophyta</taxon>
        <taxon>Magnoliopsida</taxon>
        <taxon>Proteales</taxon>
        <taxon>Nelumbonaceae</taxon>
        <taxon>Nelumbo</taxon>
    </lineage>
</organism>
<dbReference type="EMBL" id="DUZY01000001">
    <property type="protein sequence ID" value="DAD24860.1"/>
    <property type="molecule type" value="Genomic_DNA"/>
</dbReference>